<keyword evidence="3 6" id="KW-0812">Transmembrane</keyword>
<gene>
    <name evidence="8" type="ORF">HYG86_07800</name>
</gene>
<name>A0A7G9W7N5_ALKCA</name>
<feature type="transmembrane region" description="Helical" evidence="6">
    <location>
        <begin position="302"/>
        <end position="323"/>
    </location>
</feature>
<feature type="domain" description="Na+/H+ antiporter NhaC-like C-terminal" evidence="7">
    <location>
        <begin position="160"/>
        <end position="479"/>
    </location>
</feature>
<dbReference type="GO" id="GO:0005886">
    <property type="term" value="C:plasma membrane"/>
    <property type="evidence" value="ECO:0007669"/>
    <property type="project" value="UniProtKB-SubCell"/>
</dbReference>
<dbReference type="InterPro" id="IPR018461">
    <property type="entry name" value="Na/H_Antiport_NhaC-like_C"/>
</dbReference>
<keyword evidence="5 6" id="KW-0472">Membrane</keyword>
<organism evidence="8 9">
    <name type="scientific">Alkalicella caledoniensis</name>
    <dbReference type="NCBI Taxonomy" id="2731377"/>
    <lineage>
        <taxon>Bacteria</taxon>
        <taxon>Bacillati</taxon>
        <taxon>Bacillota</taxon>
        <taxon>Clostridia</taxon>
        <taxon>Eubacteriales</taxon>
        <taxon>Proteinivoracaceae</taxon>
        <taxon>Alkalicella</taxon>
    </lineage>
</organism>
<feature type="transmembrane region" description="Helical" evidence="6">
    <location>
        <begin position="464"/>
        <end position="482"/>
    </location>
</feature>
<evidence type="ECO:0000256" key="5">
    <source>
        <dbReference type="ARBA" id="ARBA00023136"/>
    </source>
</evidence>
<dbReference type="KEGG" id="acae:HYG86_07800"/>
<evidence type="ECO:0000256" key="2">
    <source>
        <dbReference type="ARBA" id="ARBA00022475"/>
    </source>
</evidence>
<feature type="transmembrane region" description="Helical" evidence="6">
    <location>
        <begin position="6"/>
        <end position="23"/>
    </location>
</feature>
<evidence type="ECO:0000259" key="7">
    <source>
        <dbReference type="Pfam" id="PF03553"/>
    </source>
</evidence>
<comment type="subcellular location">
    <subcellularLocation>
        <location evidence="1">Cell membrane</location>
        <topology evidence="1">Multi-pass membrane protein</topology>
    </subcellularLocation>
</comment>
<feature type="transmembrane region" description="Helical" evidence="6">
    <location>
        <begin position="488"/>
        <end position="507"/>
    </location>
</feature>
<dbReference type="Pfam" id="PF03553">
    <property type="entry name" value="Na_H_antiporter"/>
    <property type="match status" value="1"/>
</dbReference>
<feature type="transmembrane region" description="Helical" evidence="6">
    <location>
        <begin position="149"/>
        <end position="172"/>
    </location>
</feature>
<dbReference type="RefSeq" id="WP_246451922.1">
    <property type="nucleotide sequence ID" value="NZ_CP058559.1"/>
</dbReference>
<feature type="transmembrane region" description="Helical" evidence="6">
    <location>
        <begin position="198"/>
        <end position="216"/>
    </location>
</feature>
<dbReference type="EMBL" id="CP058559">
    <property type="protein sequence ID" value="QNO14697.1"/>
    <property type="molecule type" value="Genomic_DNA"/>
</dbReference>
<keyword evidence="4 6" id="KW-1133">Transmembrane helix</keyword>
<evidence type="ECO:0000313" key="9">
    <source>
        <dbReference type="Proteomes" id="UP000516160"/>
    </source>
</evidence>
<evidence type="ECO:0000256" key="4">
    <source>
        <dbReference type="ARBA" id="ARBA00022989"/>
    </source>
</evidence>
<proteinExistence type="predicted"/>
<feature type="transmembrane region" description="Helical" evidence="6">
    <location>
        <begin position="260"/>
        <end position="282"/>
    </location>
</feature>
<sequence>MDLLTRFPWLSLLPSLLIIFLAWKTKQILLSLIIGVFTGALILYNGNPLTAFLRTTDTYVLESMADGWNAAILIVILALGGTIGIITKAGGAQAIGDTIAKKAKTVKNAKLAAWLLGLAIFFDDYSNTLIVGNTMRPITDRMKIPREKLAYITDTTAAAVASLVPISTWIAYEVGLIEGVFSDLGISENAYHTFLKTIPYSFYSIFAIILVLLVIVKDKDMGSMYDAEVRAYKEGKVIREGSTPLASKEISEMEVMGKGITWIQAFIPIICIAIFTMIGLWYDGGGADGATLSEAFGNADSSIVLMWSAFGGTIIAGFIAAVFGKIKITDVVDSWVEGTKAMVIACLILVLAWSVGAITSDLKTAEFIIGIAEGNLPAFIIPAMIFVIAAFISFTTGTSWGTMAILMPLAIPLAHSLGGEMLPTIAAILTGSIWGDHCSPISDTTIMSSMSSGSDHIDHVQTQLPYAITGGVIALVIGFIPAGFGVPWFVSLPIGVTATYLVLNFFGKSVDPKDLDKLQQNKAA</sequence>
<protein>
    <submittedName>
        <fullName evidence="8">Na+/H+ antiporter NhaC family protein</fullName>
    </submittedName>
</protein>
<feature type="transmembrane region" description="Helical" evidence="6">
    <location>
        <begin position="335"/>
        <end position="356"/>
    </location>
</feature>
<keyword evidence="9" id="KW-1185">Reference proteome</keyword>
<evidence type="ECO:0000313" key="8">
    <source>
        <dbReference type="EMBL" id="QNO14697.1"/>
    </source>
</evidence>
<evidence type="ECO:0000256" key="3">
    <source>
        <dbReference type="ARBA" id="ARBA00022692"/>
    </source>
</evidence>
<reference evidence="8 9" key="1">
    <citation type="submission" date="2020-07" db="EMBL/GenBank/DDBJ databases">
        <title>Alkalicella. sp. LB2 genome.</title>
        <authorList>
            <person name="Postec A."/>
            <person name="Quemeneur M."/>
        </authorList>
    </citation>
    <scope>NUCLEOTIDE SEQUENCE [LARGE SCALE GENOMIC DNA]</scope>
    <source>
        <strain evidence="8 9">LB2</strain>
    </source>
</reference>
<dbReference type="AlphaFoldDB" id="A0A7G9W7N5"/>
<feature type="transmembrane region" description="Helical" evidence="6">
    <location>
        <begin position="28"/>
        <end position="47"/>
    </location>
</feature>
<accession>A0A7G9W7N5</accession>
<dbReference type="PANTHER" id="PTHR43478:SF1">
    <property type="entry name" value="NA+_H+ ANTIPORTER NHAC-LIKE C-TERMINAL DOMAIN-CONTAINING PROTEIN"/>
    <property type="match status" value="1"/>
</dbReference>
<feature type="transmembrane region" description="Helical" evidence="6">
    <location>
        <begin position="67"/>
        <end position="86"/>
    </location>
</feature>
<dbReference type="PANTHER" id="PTHR43478">
    <property type="entry name" value="NA+/H+ ANTIPORTER-RELATED"/>
    <property type="match status" value="1"/>
</dbReference>
<keyword evidence="2" id="KW-1003">Cell membrane</keyword>
<dbReference type="Proteomes" id="UP000516160">
    <property type="component" value="Chromosome"/>
</dbReference>
<feature type="transmembrane region" description="Helical" evidence="6">
    <location>
        <begin position="376"/>
        <end position="397"/>
    </location>
</feature>
<evidence type="ECO:0000256" key="6">
    <source>
        <dbReference type="SAM" id="Phobius"/>
    </source>
</evidence>
<evidence type="ECO:0000256" key="1">
    <source>
        <dbReference type="ARBA" id="ARBA00004651"/>
    </source>
</evidence>